<name>A0A0E9U0H6_ANGAN</name>
<protein>
    <submittedName>
        <fullName evidence="1">Uncharacterized protein</fullName>
    </submittedName>
</protein>
<reference evidence="1" key="2">
    <citation type="journal article" date="2015" name="Fish Shellfish Immunol.">
        <title>Early steps in the European eel (Anguilla anguilla)-Vibrio vulnificus interaction in the gills: Role of the RtxA13 toxin.</title>
        <authorList>
            <person name="Callol A."/>
            <person name="Pajuelo D."/>
            <person name="Ebbesson L."/>
            <person name="Teles M."/>
            <person name="MacKenzie S."/>
            <person name="Amaro C."/>
        </authorList>
    </citation>
    <scope>NUCLEOTIDE SEQUENCE</scope>
</reference>
<proteinExistence type="predicted"/>
<organism evidence="1">
    <name type="scientific">Anguilla anguilla</name>
    <name type="common">European freshwater eel</name>
    <name type="synonym">Muraena anguilla</name>
    <dbReference type="NCBI Taxonomy" id="7936"/>
    <lineage>
        <taxon>Eukaryota</taxon>
        <taxon>Metazoa</taxon>
        <taxon>Chordata</taxon>
        <taxon>Craniata</taxon>
        <taxon>Vertebrata</taxon>
        <taxon>Euteleostomi</taxon>
        <taxon>Actinopterygii</taxon>
        <taxon>Neopterygii</taxon>
        <taxon>Teleostei</taxon>
        <taxon>Anguilliformes</taxon>
        <taxon>Anguillidae</taxon>
        <taxon>Anguilla</taxon>
    </lineage>
</organism>
<reference evidence="1" key="1">
    <citation type="submission" date="2014-11" db="EMBL/GenBank/DDBJ databases">
        <authorList>
            <person name="Amaro Gonzalez C."/>
        </authorList>
    </citation>
    <scope>NUCLEOTIDE SEQUENCE</scope>
</reference>
<dbReference type="EMBL" id="GBXM01049872">
    <property type="protein sequence ID" value="JAH58705.1"/>
    <property type="molecule type" value="Transcribed_RNA"/>
</dbReference>
<evidence type="ECO:0000313" key="1">
    <source>
        <dbReference type="EMBL" id="JAH58705.1"/>
    </source>
</evidence>
<dbReference type="AlphaFoldDB" id="A0A0E9U0H6"/>
<accession>A0A0E9U0H6</accession>
<sequence>MIRWIGKWCRPTSLTYPTSHFGRQFERF</sequence>